<evidence type="ECO:0000259" key="2">
    <source>
        <dbReference type="Pfam" id="PF07916"/>
    </source>
</evidence>
<organism evidence="3 4">
    <name type="scientific">Salmonella enterica subsp. enterica serovar Sanjuan</name>
    <dbReference type="NCBI Taxonomy" id="1160765"/>
    <lineage>
        <taxon>Bacteria</taxon>
        <taxon>Pseudomonadati</taxon>
        <taxon>Pseudomonadota</taxon>
        <taxon>Gammaproteobacteria</taxon>
        <taxon>Enterobacterales</taxon>
        <taxon>Enterobacteriaceae</taxon>
        <taxon>Salmonella</taxon>
    </lineage>
</organism>
<keyword evidence="1" id="KW-1133">Transmembrane helix</keyword>
<accession>A0A447NJM4</accession>
<feature type="transmembrane region" description="Helical" evidence="1">
    <location>
        <begin position="21"/>
        <end position="47"/>
    </location>
</feature>
<protein>
    <submittedName>
        <fullName evidence="3">Membrane protein</fullName>
    </submittedName>
</protein>
<keyword evidence="1" id="KW-0812">Transmembrane</keyword>
<reference evidence="3 4" key="1">
    <citation type="submission" date="2018-12" db="EMBL/GenBank/DDBJ databases">
        <authorList>
            <consortium name="Pathogen Informatics"/>
        </authorList>
    </citation>
    <scope>NUCLEOTIDE SEQUENCE [LARGE SCALE GENOMIC DNA]</scope>
    <source>
        <strain evidence="3 4">NCTC7406</strain>
    </source>
</reference>
<proteinExistence type="predicted"/>
<evidence type="ECO:0000313" key="4">
    <source>
        <dbReference type="Proteomes" id="UP000276345"/>
    </source>
</evidence>
<evidence type="ECO:0000256" key="1">
    <source>
        <dbReference type="SAM" id="Phobius"/>
    </source>
</evidence>
<keyword evidence="1" id="KW-0472">Membrane</keyword>
<dbReference type="InterPro" id="IPR012931">
    <property type="entry name" value="TraG_N_Proteobacteria"/>
</dbReference>
<gene>
    <name evidence="3" type="ORF">NCTC7406_00911</name>
</gene>
<dbReference type="Pfam" id="PF07916">
    <property type="entry name" value="TraG_N"/>
    <property type="match status" value="1"/>
</dbReference>
<evidence type="ECO:0000313" key="3">
    <source>
        <dbReference type="EMBL" id="VEA03528.1"/>
    </source>
</evidence>
<dbReference type="EMBL" id="LR134142">
    <property type="protein sequence ID" value="VEA03528.1"/>
    <property type="molecule type" value="Genomic_DNA"/>
</dbReference>
<sequence>MTADSYLEMVLVLMGWLINNALWMIITTTGIFAIPLAFRIAGVWLKVREEGDDEGNKGALALPRMEHVIYVAFVVIMFCAMPMQDVDITTMKFDRTRSAQCGVNVPKPDESGYGPLIAEFNGQTAKIPAWWYLVHSLSKGVTHAAIASIPCGNDFRLLRFEVQHTKLIDPLSGTKCRSSPASATRSRITS</sequence>
<feature type="transmembrane region" description="Helical" evidence="1">
    <location>
        <begin position="67"/>
        <end position="83"/>
    </location>
</feature>
<feature type="domain" description="TraG N-terminal Proteobacteria" evidence="2">
    <location>
        <begin position="12"/>
        <end position="169"/>
    </location>
</feature>
<name>A0A447NJM4_SALET</name>
<dbReference type="AlphaFoldDB" id="A0A447NJM4"/>
<dbReference type="Proteomes" id="UP000276345">
    <property type="component" value="Chromosome"/>
</dbReference>